<keyword evidence="2" id="KW-1185">Reference proteome</keyword>
<reference evidence="1 2" key="1">
    <citation type="submission" date="2020-08" db="EMBL/GenBank/DDBJ databases">
        <title>Genomic Encyclopedia of Type Strains, Phase IV (KMG-IV): sequencing the most valuable type-strain genomes for metagenomic binning, comparative biology and taxonomic classification.</title>
        <authorList>
            <person name="Goeker M."/>
        </authorList>
    </citation>
    <scope>NUCLEOTIDE SEQUENCE [LARGE SCALE GENOMIC DNA]</scope>
    <source>
        <strain evidence="1 2">DSM 26575</strain>
    </source>
</reference>
<proteinExistence type="predicted"/>
<accession>A0A7W6GBT6</accession>
<gene>
    <name evidence="1" type="ORF">GGQ67_002792</name>
</gene>
<evidence type="ECO:0000313" key="1">
    <source>
        <dbReference type="EMBL" id="MBB3965124.1"/>
    </source>
</evidence>
<dbReference type="RefSeq" id="WP_183900716.1">
    <property type="nucleotide sequence ID" value="NZ_JACIDW010000008.1"/>
</dbReference>
<name>A0A7W6GBT6_9HYPH</name>
<organism evidence="1 2">
    <name type="scientific">Rhizobium metallidurans</name>
    <dbReference type="NCBI Taxonomy" id="1265931"/>
    <lineage>
        <taxon>Bacteria</taxon>
        <taxon>Pseudomonadati</taxon>
        <taxon>Pseudomonadota</taxon>
        <taxon>Alphaproteobacteria</taxon>
        <taxon>Hyphomicrobiales</taxon>
        <taxon>Rhizobiaceae</taxon>
        <taxon>Rhizobium/Agrobacterium group</taxon>
        <taxon>Rhizobium</taxon>
    </lineage>
</organism>
<dbReference type="Proteomes" id="UP000582090">
    <property type="component" value="Unassembled WGS sequence"/>
</dbReference>
<dbReference type="AlphaFoldDB" id="A0A7W6GBT6"/>
<dbReference type="EMBL" id="JACIDW010000008">
    <property type="protein sequence ID" value="MBB3965124.1"/>
    <property type="molecule type" value="Genomic_DNA"/>
</dbReference>
<sequence>MTDGNAHLSETIKHLDTAMAGSVLIPCAHALHHLVHAVGFGSLDAGLIAEASQRLFAVAPRVTELTAGRLTPEEIFFCLGCANAALTTADAARRPWLLAAVAMLEADLRGVYLRNAIATGPQADLAFVIAKTTLSAVYEDRPAIH</sequence>
<comment type="caution">
    <text evidence="1">The sequence shown here is derived from an EMBL/GenBank/DDBJ whole genome shotgun (WGS) entry which is preliminary data.</text>
</comment>
<evidence type="ECO:0000313" key="2">
    <source>
        <dbReference type="Proteomes" id="UP000582090"/>
    </source>
</evidence>
<protein>
    <submittedName>
        <fullName evidence="1">Uncharacterized protein</fullName>
    </submittedName>
</protein>